<dbReference type="AlphaFoldDB" id="A0A9W7FRF3"/>
<evidence type="ECO:0000313" key="12">
    <source>
        <dbReference type="Proteomes" id="UP001165122"/>
    </source>
</evidence>
<evidence type="ECO:0000256" key="5">
    <source>
        <dbReference type="ARBA" id="ARBA00022692"/>
    </source>
</evidence>
<evidence type="ECO:0000313" key="11">
    <source>
        <dbReference type="EMBL" id="GMI17634.1"/>
    </source>
</evidence>
<dbReference type="EC" id="2.7.1.108" evidence="3"/>
<dbReference type="InterPro" id="IPR032974">
    <property type="entry name" value="Polypren_kinase"/>
</dbReference>
<proteinExistence type="inferred from homology"/>
<dbReference type="Proteomes" id="UP001165122">
    <property type="component" value="Unassembled WGS sequence"/>
</dbReference>
<feature type="transmembrane region" description="Helical" evidence="10">
    <location>
        <begin position="50"/>
        <end position="68"/>
    </location>
</feature>
<keyword evidence="5 10" id="KW-0812">Transmembrane</keyword>
<keyword evidence="6" id="KW-0418">Kinase</keyword>
<organism evidence="11 12">
    <name type="scientific">Triparma laevis f. longispina</name>
    <dbReference type="NCBI Taxonomy" id="1714387"/>
    <lineage>
        <taxon>Eukaryota</taxon>
        <taxon>Sar</taxon>
        <taxon>Stramenopiles</taxon>
        <taxon>Ochrophyta</taxon>
        <taxon>Bolidophyceae</taxon>
        <taxon>Parmales</taxon>
        <taxon>Triparmaceae</taxon>
        <taxon>Triparma</taxon>
    </lineage>
</organism>
<reference evidence="12" key="1">
    <citation type="journal article" date="2023" name="Commun. Biol.">
        <title>Genome analysis of Parmales, the sister group of diatoms, reveals the evolutionary specialization of diatoms from phago-mixotrophs to photoautotrophs.</title>
        <authorList>
            <person name="Ban H."/>
            <person name="Sato S."/>
            <person name="Yoshikawa S."/>
            <person name="Yamada K."/>
            <person name="Nakamura Y."/>
            <person name="Ichinomiya M."/>
            <person name="Sato N."/>
            <person name="Blanc-Mathieu R."/>
            <person name="Endo H."/>
            <person name="Kuwata A."/>
            <person name="Ogata H."/>
        </authorList>
    </citation>
    <scope>NUCLEOTIDE SEQUENCE [LARGE SCALE GENOMIC DNA]</scope>
    <source>
        <strain evidence="12">NIES 3700</strain>
    </source>
</reference>
<dbReference type="OrthoDB" id="377083at2759"/>
<dbReference type="GO" id="GO:0004168">
    <property type="term" value="F:dolichol kinase activity"/>
    <property type="evidence" value="ECO:0007669"/>
    <property type="project" value="UniProtKB-EC"/>
</dbReference>
<dbReference type="PANTHER" id="PTHR13205">
    <property type="entry name" value="TRANSMEMBRANE PROTEIN 15-RELATED"/>
    <property type="match status" value="1"/>
</dbReference>
<keyword evidence="4" id="KW-0808">Transferase</keyword>
<evidence type="ECO:0000256" key="3">
    <source>
        <dbReference type="ARBA" id="ARBA00012132"/>
    </source>
</evidence>
<keyword evidence="12" id="KW-1185">Reference proteome</keyword>
<accession>A0A9W7FRF3</accession>
<keyword evidence="9 10" id="KW-0472">Membrane</keyword>
<dbReference type="EMBL" id="BRXW01000299">
    <property type="protein sequence ID" value="GMI17634.1"/>
    <property type="molecule type" value="Genomic_DNA"/>
</dbReference>
<comment type="subcellular location">
    <subcellularLocation>
        <location evidence="1">Endoplasmic reticulum membrane</location>
        <topology evidence="1">Multi-pass membrane protein</topology>
    </subcellularLocation>
</comment>
<protein>
    <recommendedName>
        <fullName evidence="3">dolichol kinase</fullName>
        <ecNumber evidence="3">2.7.1.108</ecNumber>
    </recommendedName>
</protein>
<keyword evidence="8 10" id="KW-1133">Transmembrane helix</keyword>
<gene>
    <name evidence="11" type="ORF">TrLO_g4455</name>
</gene>
<evidence type="ECO:0000256" key="10">
    <source>
        <dbReference type="SAM" id="Phobius"/>
    </source>
</evidence>
<dbReference type="PANTHER" id="PTHR13205:SF15">
    <property type="entry name" value="DOLICHOL KINASE"/>
    <property type="match status" value="1"/>
</dbReference>
<comment type="caution">
    <text evidence="11">The sequence shown here is derived from an EMBL/GenBank/DDBJ whole genome shotgun (WGS) entry which is preliminary data.</text>
</comment>
<sequence length="107" mass="11188">MSTIITVKRESSGFGKYVGLILVCVSDSMGAVVGRSVGKIRIPGNISPRTLEGFTAFFAVTMFSVWLGKGEVVTMDVLGVAVVSGIEAGTEGIDNIILPILGGIIWL</sequence>
<evidence type="ECO:0000256" key="2">
    <source>
        <dbReference type="ARBA" id="ARBA00010794"/>
    </source>
</evidence>
<evidence type="ECO:0000256" key="4">
    <source>
        <dbReference type="ARBA" id="ARBA00022679"/>
    </source>
</evidence>
<comment type="similarity">
    <text evidence="2">Belongs to the polyprenol kinase family.</text>
</comment>
<feature type="transmembrane region" description="Helical" evidence="10">
    <location>
        <begin position="17"/>
        <end position="38"/>
    </location>
</feature>
<dbReference type="GO" id="GO:0005789">
    <property type="term" value="C:endoplasmic reticulum membrane"/>
    <property type="evidence" value="ECO:0007669"/>
    <property type="project" value="UniProtKB-SubCell"/>
</dbReference>
<name>A0A9W7FRF3_9STRA</name>
<evidence type="ECO:0000256" key="8">
    <source>
        <dbReference type="ARBA" id="ARBA00022989"/>
    </source>
</evidence>
<keyword evidence="7" id="KW-0256">Endoplasmic reticulum</keyword>
<evidence type="ECO:0000256" key="1">
    <source>
        <dbReference type="ARBA" id="ARBA00004477"/>
    </source>
</evidence>
<evidence type="ECO:0000256" key="9">
    <source>
        <dbReference type="ARBA" id="ARBA00023136"/>
    </source>
</evidence>
<evidence type="ECO:0000256" key="6">
    <source>
        <dbReference type="ARBA" id="ARBA00022777"/>
    </source>
</evidence>
<evidence type="ECO:0000256" key="7">
    <source>
        <dbReference type="ARBA" id="ARBA00022824"/>
    </source>
</evidence>
<dbReference type="GO" id="GO:0043048">
    <property type="term" value="P:dolichyl monophosphate biosynthetic process"/>
    <property type="evidence" value="ECO:0007669"/>
    <property type="project" value="TreeGrafter"/>
</dbReference>